<evidence type="ECO:0000313" key="2">
    <source>
        <dbReference type="EMBL" id="KAJ5180919.1"/>
    </source>
</evidence>
<dbReference type="OrthoDB" id="5368934at2759"/>
<feature type="region of interest" description="Disordered" evidence="1">
    <location>
        <begin position="49"/>
        <end position="70"/>
    </location>
</feature>
<sequence>MDEHPAHWSSTLMGWEFWKDATDYEEQLNKTLEVALDLNLHKRFPFNLIPEQTSRPPDVPPTPKKRRRLSVSDISCSGLRRHGSITFPPSRFLDVGRGTRSPSPMKHSAPSTPVMPWSPPLVPCKTSDESKEIPKVETIEVSPSPILAPIIHFPAHRPEIAMPHTPLMNIRRFSWENLSTEWTILGLDLFKPCHPDREEVDYLNIMEIKPLCQFRRLRSLKIVGMLQSYQTYIWQAVWLNMNLDELELGMAMEPVVANQTFSMEWQPIQHGWAMNSKHFAKPVYYGYRGEGELHHNIGYGEYLDKQSMETAKIRALAMGPTRQRLSIKKLTLSGFVVDADPFVQWFDPEKFRSIHLKGQCIDAGLWLPQSMTKVSVRVPRPIDLDAVPVGILKLDLHRDIKVVTLKRGRVMKTSPFRGWENLAPHR</sequence>
<comment type="caution">
    <text evidence="2">The sequence shown here is derived from an EMBL/GenBank/DDBJ whole genome shotgun (WGS) entry which is preliminary data.</text>
</comment>
<gene>
    <name evidence="2" type="ORF">N7492_004129</name>
</gene>
<keyword evidence="3" id="KW-1185">Reference proteome</keyword>
<evidence type="ECO:0000256" key="1">
    <source>
        <dbReference type="SAM" id="MobiDB-lite"/>
    </source>
</evidence>
<reference evidence="2" key="1">
    <citation type="submission" date="2022-11" db="EMBL/GenBank/DDBJ databases">
        <authorList>
            <person name="Petersen C."/>
        </authorList>
    </citation>
    <scope>NUCLEOTIDE SEQUENCE</scope>
    <source>
        <strain evidence="2">IBT 21917</strain>
    </source>
</reference>
<organism evidence="2 3">
    <name type="scientific">Penicillium capsulatum</name>
    <dbReference type="NCBI Taxonomy" id="69766"/>
    <lineage>
        <taxon>Eukaryota</taxon>
        <taxon>Fungi</taxon>
        <taxon>Dikarya</taxon>
        <taxon>Ascomycota</taxon>
        <taxon>Pezizomycotina</taxon>
        <taxon>Eurotiomycetes</taxon>
        <taxon>Eurotiomycetidae</taxon>
        <taxon>Eurotiales</taxon>
        <taxon>Aspergillaceae</taxon>
        <taxon>Penicillium</taxon>
    </lineage>
</organism>
<name>A0A9W9IN57_9EURO</name>
<dbReference type="EMBL" id="JAPQKO010000002">
    <property type="protein sequence ID" value="KAJ5180919.1"/>
    <property type="molecule type" value="Genomic_DNA"/>
</dbReference>
<dbReference type="Proteomes" id="UP001146351">
    <property type="component" value="Unassembled WGS sequence"/>
</dbReference>
<feature type="region of interest" description="Disordered" evidence="1">
    <location>
        <begin position="90"/>
        <end position="119"/>
    </location>
</feature>
<reference evidence="2" key="2">
    <citation type="journal article" date="2023" name="IMA Fungus">
        <title>Comparative genomic study of the Penicillium genus elucidates a diverse pangenome and 15 lateral gene transfer events.</title>
        <authorList>
            <person name="Petersen C."/>
            <person name="Sorensen T."/>
            <person name="Nielsen M.R."/>
            <person name="Sondergaard T.E."/>
            <person name="Sorensen J.L."/>
            <person name="Fitzpatrick D.A."/>
            <person name="Frisvad J.C."/>
            <person name="Nielsen K.L."/>
        </authorList>
    </citation>
    <scope>NUCLEOTIDE SEQUENCE</scope>
    <source>
        <strain evidence="2">IBT 21917</strain>
    </source>
</reference>
<evidence type="ECO:0000313" key="3">
    <source>
        <dbReference type="Proteomes" id="UP001146351"/>
    </source>
</evidence>
<dbReference type="AlphaFoldDB" id="A0A9W9IN57"/>
<proteinExistence type="predicted"/>
<protein>
    <submittedName>
        <fullName evidence="2">Uncharacterized protein</fullName>
    </submittedName>
</protein>
<accession>A0A9W9IN57</accession>